<feature type="region of interest" description="Disordered" evidence="5">
    <location>
        <begin position="1"/>
        <end position="22"/>
    </location>
</feature>
<dbReference type="PANTHER" id="PTHR31310">
    <property type="match status" value="1"/>
</dbReference>
<feature type="domain" description="Inositolphosphotransferase Aur1/Ipt1" evidence="7">
    <location>
        <begin position="293"/>
        <end position="479"/>
    </location>
</feature>
<evidence type="ECO:0000256" key="3">
    <source>
        <dbReference type="ARBA" id="ARBA00022989"/>
    </source>
</evidence>
<evidence type="ECO:0000313" key="9">
    <source>
        <dbReference type="Proteomes" id="UP001061958"/>
    </source>
</evidence>
<proteinExistence type="predicted"/>
<dbReference type="Pfam" id="PF14378">
    <property type="entry name" value="PAP2_3"/>
    <property type="match status" value="1"/>
</dbReference>
<evidence type="ECO:0000256" key="4">
    <source>
        <dbReference type="ARBA" id="ARBA00023136"/>
    </source>
</evidence>
<comment type="caution">
    <text evidence="8">The sequence shown here is derived from an EMBL/GenBank/DDBJ whole genome shotgun (WGS) entry which is preliminary data.</text>
</comment>
<dbReference type="SUPFAM" id="SSF48317">
    <property type="entry name" value="Acid phosphatase/Vanadium-dependent haloperoxidase"/>
    <property type="match status" value="1"/>
</dbReference>
<name>A0A9C7PWC9_9RHOD</name>
<gene>
    <name evidence="8" type="ORF">GpartN1_g3445.t1</name>
</gene>
<sequence>MANHFSTNSPQKETEPRNSDIGRWNRRRAASDFLLLEGTNSFEVTPAISSSRFKTRRASVSESTLGSNICVDVGHKNNKSLFPVCYKKFELPYYAPRTSSPKSLFEQAGLIKRSAGVCKKYFLKLFRNAKGKNKLESSSVGNSPQSSEKDPSESSIQSTALSDCPSLVNSSQSNNVPFRVQQNPHLPEHRQLAGVSETNQFPARKGSVTGSMEMERPESHYQPMNMSYGVDWFLRILSSVTGETMTRQMVGRIGVEIVLSMLPLIVWFLVFNFYPRLSLSWRPAINTSLLPKLEGILHFPYRWFATRSSKAADFIAAIPYTIHAVLPGIFFLYLLLTDGRKTAFCFFASLGVLNTSAVLTQILFPFAPPWYFELNGLAKAEHWMSGNPGAALSRVDKLFGIVFYQETYTTQNRIPFGSFPSLHAAWPSLIAFCFPTRGSHLFKVLATCYVCLIYWAAMYLQHHYVIDLLGGTFYAYLTYRMVFARKLDVPSLFYFKSSEVLKEKDLIHSSGRRPPLQPAYSKNVISSTNQDCFTNSISSWNPLSHYS</sequence>
<evidence type="ECO:0000256" key="5">
    <source>
        <dbReference type="SAM" id="MobiDB-lite"/>
    </source>
</evidence>
<dbReference type="InterPro" id="IPR052185">
    <property type="entry name" value="IPC_Synthase-Related"/>
</dbReference>
<feature type="compositionally biased region" description="Polar residues" evidence="5">
    <location>
        <begin position="136"/>
        <end position="146"/>
    </location>
</feature>
<feature type="transmembrane region" description="Helical" evidence="6">
    <location>
        <begin position="343"/>
        <end position="364"/>
    </location>
</feature>
<keyword evidence="4 6" id="KW-0472">Membrane</keyword>
<dbReference type="InterPro" id="IPR036938">
    <property type="entry name" value="PAP2/HPO_sf"/>
</dbReference>
<feature type="transmembrane region" description="Helical" evidence="6">
    <location>
        <begin position="464"/>
        <end position="483"/>
    </location>
</feature>
<evidence type="ECO:0000256" key="6">
    <source>
        <dbReference type="SAM" id="Phobius"/>
    </source>
</evidence>
<reference evidence="8" key="2">
    <citation type="submission" date="2022-01" db="EMBL/GenBank/DDBJ databases">
        <authorList>
            <person name="Hirooka S."/>
            <person name="Miyagishima S.Y."/>
        </authorList>
    </citation>
    <scope>NUCLEOTIDE SEQUENCE</scope>
    <source>
        <strain evidence="8">NBRC 102759</strain>
    </source>
</reference>
<evidence type="ECO:0000313" key="8">
    <source>
        <dbReference type="EMBL" id="GJQ11654.1"/>
    </source>
</evidence>
<feature type="region of interest" description="Disordered" evidence="5">
    <location>
        <begin position="133"/>
        <end position="159"/>
    </location>
</feature>
<feature type="transmembrane region" description="Helical" evidence="6">
    <location>
        <begin position="314"/>
        <end position="336"/>
    </location>
</feature>
<evidence type="ECO:0000259" key="7">
    <source>
        <dbReference type="Pfam" id="PF14378"/>
    </source>
</evidence>
<comment type="subcellular location">
    <subcellularLocation>
        <location evidence="1">Membrane</location>
        <topology evidence="1">Multi-pass membrane protein</topology>
    </subcellularLocation>
</comment>
<evidence type="ECO:0000256" key="1">
    <source>
        <dbReference type="ARBA" id="ARBA00004141"/>
    </source>
</evidence>
<dbReference type="EMBL" id="BQMJ01000026">
    <property type="protein sequence ID" value="GJQ11654.1"/>
    <property type="molecule type" value="Genomic_DNA"/>
</dbReference>
<dbReference type="PANTHER" id="PTHR31310:SF7">
    <property type="entry name" value="PA-PHOSPHATASE RELATED-FAMILY PROTEIN DDB_G0268928"/>
    <property type="match status" value="1"/>
</dbReference>
<dbReference type="Proteomes" id="UP001061958">
    <property type="component" value="Unassembled WGS sequence"/>
</dbReference>
<dbReference type="InterPro" id="IPR026841">
    <property type="entry name" value="Aur1/Ipt1"/>
</dbReference>
<reference evidence="8" key="1">
    <citation type="journal article" date="2022" name="Proc. Natl. Acad. Sci. U.S.A.">
        <title>Life cycle and functional genomics of the unicellular red alga Galdieria for elucidating algal and plant evolution and industrial use.</title>
        <authorList>
            <person name="Hirooka S."/>
            <person name="Itabashi T."/>
            <person name="Ichinose T.M."/>
            <person name="Onuma R."/>
            <person name="Fujiwara T."/>
            <person name="Yamashita S."/>
            <person name="Jong L.W."/>
            <person name="Tomita R."/>
            <person name="Iwane A.H."/>
            <person name="Miyagishima S.Y."/>
        </authorList>
    </citation>
    <scope>NUCLEOTIDE SEQUENCE</scope>
    <source>
        <strain evidence="8">NBRC 102759</strain>
    </source>
</reference>
<accession>A0A9C7PWC9</accession>
<keyword evidence="9" id="KW-1185">Reference proteome</keyword>
<feature type="compositionally biased region" description="Polar residues" evidence="5">
    <location>
        <begin position="1"/>
        <end position="11"/>
    </location>
</feature>
<dbReference type="CDD" id="cd03386">
    <property type="entry name" value="PAP2_Aur1_like"/>
    <property type="match status" value="1"/>
</dbReference>
<dbReference type="AlphaFoldDB" id="A0A9C7PWC9"/>
<organism evidence="8 9">
    <name type="scientific">Galdieria partita</name>
    <dbReference type="NCBI Taxonomy" id="83374"/>
    <lineage>
        <taxon>Eukaryota</taxon>
        <taxon>Rhodophyta</taxon>
        <taxon>Bangiophyceae</taxon>
        <taxon>Galdieriales</taxon>
        <taxon>Galdieriaceae</taxon>
        <taxon>Galdieria</taxon>
    </lineage>
</organism>
<dbReference type="Gene3D" id="1.20.144.10">
    <property type="entry name" value="Phosphatidic acid phosphatase type 2/haloperoxidase"/>
    <property type="match status" value="1"/>
</dbReference>
<keyword evidence="2 6" id="KW-0812">Transmembrane</keyword>
<feature type="transmembrane region" description="Helical" evidence="6">
    <location>
        <begin position="253"/>
        <end position="274"/>
    </location>
</feature>
<dbReference type="OrthoDB" id="5784at2759"/>
<evidence type="ECO:0000256" key="2">
    <source>
        <dbReference type="ARBA" id="ARBA00022692"/>
    </source>
</evidence>
<dbReference type="GO" id="GO:0016020">
    <property type="term" value="C:membrane"/>
    <property type="evidence" value="ECO:0007669"/>
    <property type="project" value="UniProtKB-SubCell"/>
</dbReference>
<protein>
    <recommendedName>
        <fullName evidence="7">Inositolphosphotransferase Aur1/Ipt1 domain-containing protein</fullName>
    </recommendedName>
</protein>
<keyword evidence="3 6" id="KW-1133">Transmembrane helix</keyword>